<sequence>MSPVRHAGLSLPRRQGQRRASADRPGGRLSRAANHNTVLTLLGTTGGMTWWPDCDRASASQALAVGDALYVIDLGFGATRRLAQAFNRGQYLRRGRERIQGDLTTFLANVRAVFLTHLHMDHLGDYATFLEVGARSGYGGGKSLVVIGPGERGRLEENHSGYAGGIMTAEAGGGCPATPTPGTKRMTELLLQAFAQNFNDCARDEGYPDLTRILDVREIGDPAAIPWPAGFAPPDPGRPWTAADTCPAMAPFAVYEDDRLRVTAVLVDHFQVYPSFAYRFDTDDGGVVISGDTGPDTRGNLQRLARGADVLVHEVIDQAWIESAFAGVDRNHPAWPLYDHVMTAHTSSADLGRVAASCQVKTLVLSHIAPGNTPPWRFQAIKRDFPGRLVVGEDLMEIGIGRPLGRPGARRRAD</sequence>
<keyword evidence="5" id="KW-1185">Reference proteome</keyword>
<dbReference type="Proteomes" id="UP000293296">
    <property type="component" value="Chromosome"/>
</dbReference>
<evidence type="ECO:0000313" key="4">
    <source>
        <dbReference type="EMBL" id="QAZ66991.1"/>
    </source>
</evidence>
<dbReference type="CDD" id="cd07719">
    <property type="entry name" value="arylsulfatase_AtsA-like_MBL-fold"/>
    <property type="match status" value="1"/>
</dbReference>
<dbReference type="AlphaFoldDB" id="A0A4P6HIL1"/>
<reference evidence="4 5" key="1">
    <citation type="submission" date="2018-02" db="EMBL/GenBank/DDBJ databases">
        <title>Genome sequence of Desulfovibrio carbinolicus DSM 3852.</title>
        <authorList>
            <person name="Wilbanks E."/>
            <person name="Skennerton C.T."/>
            <person name="Orphan V.J."/>
        </authorList>
    </citation>
    <scope>NUCLEOTIDE SEQUENCE [LARGE SCALE GENOMIC DNA]</scope>
    <source>
        <strain evidence="4 5">DSM 3852</strain>
    </source>
</reference>
<dbReference type="InterPro" id="IPR036866">
    <property type="entry name" value="RibonucZ/Hydroxyglut_hydro"/>
</dbReference>
<protein>
    <submittedName>
        <fullName evidence="4">MBL fold metallo-hydrolase</fullName>
    </submittedName>
</protein>
<dbReference type="InterPro" id="IPR044094">
    <property type="entry name" value="AtsA-like_MBL-fold"/>
</dbReference>
<dbReference type="RefSeq" id="WP_129351119.1">
    <property type="nucleotide sequence ID" value="NZ_CP026538.1"/>
</dbReference>
<feature type="region of interest" description="Disordered" evidence="2">
    <location>
        <begin position="1"/>
        <end position="30"/>
    </location>
</feature>
<dbReference type="Pfam" id="PF00753">
    <property type="entry name" value="Lactamase_B"/>
    <property type="match status" value="1"/>
</dbReference>
<dbReference type="PANTHER" id="PTHR46018:SF2">
    <property type="entry name" value="ZINC PHOSPHODIESTERASE ELAC PROTEIN 1"/>
    <property type="match status" value="1"/>
</dbReference>
<dbReference type="InterPro" id="IPR001279">
    <property type="entry name" value="Metallo-B-lactamas"/>
</dbReference>
<gene>
    <name evidence="4" type="ORF">C3Y92_06975</name>
</gene>
<evidence type="ECO:0000259" key="3">
    <source>
        <dbReference type="Pfam" id="PF00753"/>
    </source>
</evidence>
<evidence type="ECO:0000313" key="5">
    <source>
        <dbReference type="Proteomes" id="UP000293296"/>
    </source>
</evidence>
<dbReference type="KEGG" id="dcb:C3Y92_06975"/>
<name>A0A4P6HIL1_9BACT</name>
<evidence type="ECO:0000256" key="1">
    <source>
        <dbReference type="ARBA" id="ARBA00022801"/>
    </source>
</evidence>
<dbReference type="EMBL" id="CP026538">
    <property type="protein sequence ID" value="QAZ66991.1"/>
    <property type="molecule type" value="Genomic_DNA"/>
</dbReference>
<feature type="domain" description="Metallo-beta-lactamase" evidence="3">
    <location>
        <begin position="67"/>
        <end position="160"/>
    </location>
</feature>
<dbReference type="Gene3D" id="3.60.15.10">
    <property type="entry name" value="Ribonuclease Z/Hydroxyacylglutathione hydrolase-like"/>
    <property type="match status" value="1"/>
</dbReference>
<keyword evidence="1 4" id="KW-0378">Hydrolase</keyword>
<dbReference type="GO" id="GO:0042781">
    <property type="term" value="F:3'-tRNA processing endoribonuclease activity"/>
    <property type="evidence" value="ECO:0007669"/>
    <property type="project" value="TreeGrafter"/>
</dbReference>
<proteinExistence type="predicted"/>
<evidence type="ECO:0000256" key="2">
    <source>
        <dbReference type="SAM" id="MobiDB-lite"/>
    </source>
</evidence>
<dbReference type="PANTHER" id="PTHR46018">
    <property type="entry name" value="ZINC PHOSPHODIESTERASE ELAC PROTEIN 1"/>
    <property type="match status" value="1"/>
</dbReference>
<dbReference type="OrthoDB" id="9803916at2"/>
<accession>A0A4P6HIL1</accession>
<organism evidence="4 5">
    <name type="scientific">Solidesulfovibrio carbinolicus</name>
    <dbReference type="NCBI Taxonomy" id="296842"/>
    <lineage>
        <taxon>Bacteria</taxon>
        <taxon>Pseudomonadati</taxon>
        <taxon>Thermodesulfobacteriota</taxon>
        <taxon>Desulfovibrionia</taxon>
        <taxon>Desulfovibrionales</taxon>
        <taxon>Desulfovibrionaceae</taxon>
        <taxon>Solidesulfovibrio</taxon>
    </lineage>
</organism>
<dbReference type="SUPFAM" id="SSF56281">
    <property type="entry name" value="Metallo-hydrolase/oxidoreductase"/>
    <property type="match status" value="1"/>
</dbReference>